<comment type="caution">
    <text evidence="1">The sequence shown here is derived from an EMBL/GenBank/DDBJ whole genome shotgun (WGS) entry which is preliminary data.</text>
</comment>
<name>A0ACC0AA80_CATRO</name>
<evidence type="ECO:0000313" key="1">
    <source>
        <dbReference type="EMBL" id="KAI5657714.1"/>
    </source>
</evidence>
<gene>
    <name evidence="1" type="ORF">M9H77_26507</name>
</gene>
<protein>
    <submittedName>
        <fullName evidence="1">Uncharacterized protein</fullName>
    </submittedName>
</protein>
<sequence>MIQSRETDILHLFRIKSSAQSFRRRKTTNTSGLLTVTATQPNCKRRSREHKVVIKDAAKGILGRGKITMQKRTKAVAQWQIRTIPRAKNRKDAFASFIYRYG</sequence>
<evidence type="ECO:0000313" key="2">
    <source>
        <dbReference type="Proteomes" id="UP001060085"/>
    </source>
</evidence>
<keyword evidence="2" id="KW-1185">Reference proteome</keyword>
<dbReference type="EMBL" id="CM044706">
    <property type="protein sequence ID" value="KAI5657714.1"/>
    <property type="molecule type" value="Genomic_DNA"/>
</dbReference>
<dbReference type="Proteomes" id="UP001060085">
    <property type="component" value="Linkage Group LG06"/>
</dbReference>
<reference evidence="2" key="1">
    <citation type="journal article" date="2023" name="Nat. Plants">
        <title>Single-cell RNA sequencing provides a high-resolution roadmap for understanding the multicellular compartmentation of specialized metabolism.</title>
        <authorList>
            <person name="Sun S."/>
            <person name="Shen X."/>
            <person name="Li Y."/>
            <person name="Li Y."/>
            <person name="Wang S."/>
            <person name="Li R."/>
            <person name="Zhang H."/>
            <person name="Shen G."/>
            <person name="Guo B."/>
            <person name="Wei J."/>
            <person name="Xu J."/>
            <person name="St-Pierre B."/>
            <person name="Chen S."/>
            <person name="Sun C."/>
        </authorList>
    </citation>
    <scope>NUCLEOTIDE SEQUENCE [LARGE SCALE GENOMIC DNA]</scope>
</reference>
<accession>A0ACC0AA80</accession>
<organism evidence="1 2">
    <name type="scientific">Catharanthus roseus</name>
    <name type="common">Madagascar periwinkle</name>
    <name type="synonym">Vinca rosea</name>
    <dbReference type="NCBI Taxonomy" id="4058"/>
    <lineage>
        <taxon>Eukaryota</taxon>
        <taxon>Viridiplantae</taxon>
        <taxon>Streptophyta</taxon>
        <taxon>Embryophyta</taxon>
        <taxon>Tracheophyta</taxon>
        <taxon>Spermatophyta</taxon>
        <taxon>Magnoliopsida</taxon>
        <taxon>eudicotyledons</taxon>
        <taxon>Gunneridae</taxon>
        <taxon>Pentapetalae</taxon>
        <taxon>asterids</taxon>
        <taxon>lamiids</taxon>
        <taxon>Gentianales</taxon>
        <taxon>Apocynaceae</taxon>
        <taxon>Rauvolfioideae</taxon>
        <taxon>Vinceae</taxon>
        <taxon>Catharanthinae</taxon>
        <taxon>Catharanthus</taxon>
    </lineage>
</organism>
<proteinExistence type="predicted"/>